<dbReference type="PANTHER" id="PTHR10151">
    <property type="entry name" value="ECTONUCLEOTIDE PYROPHOSPHATASE/PHOSPHODIESTERASE"/>
    <property type="match status" value="1"/>
</dbReference>
<comment type="caution">
    <text evidence="3">The sequence shown here is derived from an EMBL/GenBank/DDBJ whole genome shotgun (WGS) entry which is preliminary data.</text>
</comment>
<protein>
    <recommendedName>
        <fullName evidence="5">Sulfatase N-terminal domain-containing protein</fullName>
    </recommendedName>
</protein>
<dbReference type="InterPro" id="IPR017850">
    <property type="entry name" value="Alkaline_phosphatase_core_sf"/>
</dbReference>
<keyword evidence="1" id="KW-1133">Transmembrane helix</keyword>
<accession>A0A6G0XHL3</accession>
<feature type="signal peptide" evidence="2">
    <location>
        <begin position="1"/>
        <end position="20"/>
    </location>
</feature>
<dbReference type="Gene3D" id="3.40.720.10">
    <property type="entry name" value="Alkaline Phosphatase, subunit A"/>
    <property type="match status" value="1"/>
</dbReference>
<evidence type="ECO:0000313" key="4">
    <source>
        <dbReference type="Proteomes" id="UP000481153"/>
    </source>
</evidence>
<keyword evidence="1" id="KW-0812">Transmembrane</keyword>
<keyword evidence="2" id="KW-0732">Signal</keyword>
<dbReference type="Pfam" id="PF01663">
    <property type="entry name" value="Phosphodiest"/>
    <property type="match status" value="1"/>
</dbReference>
<gene>
    <name evidence="3" type="ORF">Ae201684_004659</name>
</gene>
<evidence type="ECO:0000256" key="1">
    <source>
        <dbReference type="SAM" id="Phobius"/>
    </source>
</evidence>
<dbReference type="AlphaFoldDB" id="A0A6G0XHL3"/>
<dbReference type="InterPro" id="IPR002591">
    <property type="entry name" value="Phosphodiest/P_Trfase"/>
</dbReference>
<dbReference type="PANTHER" id="PTHR10151:SF120">
    <property type="entry name" value="BIS(5'-ADENOSYL)-TRIPHOSPHATASE"/>
    <property type="match status" value="1"/>
</dbReference>
<dbReference type="SUPFAM" id="SSF53649">
    <property type="entry name" value="Alkaline phosphatase-like"/>
    <property type="match status" value="1"/>
</dbReference>
<dbReference type="EMBL" id="VJMJ01000062">
    <property type="protein sequence ID" value="KAF0739768.1"/>
    <property type="molecule type" value="Genomic_DNA"/>
</dbReference>
<keyword evidence="4" id="KW-1185">Reference proteome</keyword>
<dbReference type="GO" id="GO:0016787">
    <property type="term" value="F:hydrolase activity"/>
    <property type="evidence" value="ECO:0007669"/>
    <property type="project" value="UniProtKB-ARBA"/>
</dbReference>
<sequence>MLTNLILLGGVAAAANVANGFGSADHVILFGLDGLDVRCLQQALSNASIPNLQYFRTHGVYTDKARSHRPASSLPNWATIFYGAGIMFHGVTSNSWTYCSRESIDDQTFAPPYLDDCVVYPDIFSVAKQQKPDFVTAMLYSWGNLDAILPSETVLIDNRSYVEGSDCAGSQNASQQITDEAVALIANNSMPQLMFVYYNEVDACAHESSCFSDDGQAAITSMDGNIGRIFNAVRDAGFENSTVFFFVSDHGRNADGSDHTDKSSFNYATQWLVYGRGIIEGSRELKSAIATEDTSPTVAHVLGLNAPLEWHGRVVHEIFVQANASLYSAAKSAWSTCVNSQCARKVHHKEAKTEGSAINWTMGIISTCIVIGGLCLATFVRFYSHRRGYLEI</sequence>
<keyword evidence="1" id="KW-0472">Membrane</keyword>
<name>A0A6G0XHL3_9STRA</name>
<evidence type="ECO:0000313" key="3">
    <source>
        <dbReference type="EMBL" id="KAF0739768.1"/>
    </source>
</evidence>
<evidence type="ECO:0000256" key="2">
    <source>
        <dbReference type="SAM" id="SignalP"/>
    </source>
</evidence>
<dbReference type="Proteomes" id="UP000481153">
    <property type="component" value="Unassembled WGS sequence"/>
</dbReference>
<feature type="chain" id="PRO_5026145062" description="Sulfatase N-terminal domain-containing protein" evidence="2">
    <location>
        <begin position="21"/>
        <end position="392"/>
    </location>
</feature>
<proteinExistence type="predicted"/>
<feature type="transmembrane region" description="Helical" evidence="1">
    <location>
        <begin position="360"/>
        <end position="383"/>
    </location>
</feature>
<evidence type="ECO:0008006" key="5">
    <source>
        <dbReference type="Google" id="ProtNLM"/>
    </source>
</evidence>
<reference evidence="3 4" key="1">
    <citation type="submission" date="2019-07" db="EMBL/GenBank/DDBJ databases">
        <title>Genomics analysis of Aphanomyces spp. identifies a new class of oomycete effector associated with host adaptation.</title>
        <authorList>
            <person name="Gaulin E."/>
        </authorList>
    </citation>
    <scope>NUCLEOTIDE SEQUENCE [LARGE SCALE GENOMIC DNA]</scope>
    <source>
        <strain evidence="3 4">ATCC 201684</strain>
    </source>
</reference>
<organism evidence="3 4">
    <name type="scientific">Aphanomyces euteiches</name>
    <dbReference type="NCBI Taxonomy" id="100861"/>
    <lineage>
        <taxon>Eukaryota</taxon>
        <taxon>Sar</taxon>
        <taxon>Stramenopiles</taxon>
        <taxon>Oomycota</taxon>
        <taxon>Saprolegniomycetes</taxon>
        <taxon>Saprolegniales</taxon>
        <taxon>Verrucalvaceae</taxon>
        <taxon>Aphanomyces</taxon>
    </lineage>
</organism>
<dbReference type="VEuPathDB" id="FungiDB:AeMF1_009684"/>